<dbReference type="Proteomes" id="UP000287166">
    <property type="component" value="Unassembled WGS sequence"/>
</dbReference>
<dbReference type="AlphaFoldDB" id="A0A401H071"/>
<comment type="caution">
    <text evidence="2">The sequence shown here is derived from an EMBL/GenBank/DDBJ whole genome shotgun (WGS) entry which is preliminary data.</text>
</comment>
<dbReference type="InParanoid" id="A0A401H071"/>
<reference evidence="2 3" key="1">
    <citation type="journal article" date="2018" name="Sci. Rep.">
        <title>Genome sequence of the cauliflower mushroom Sparassis crispa (Hanabiratake) and its association with beneficial usage.</title>
        <authorList>
            <person name="Kiyama R."/>
            <person name="Furutani Y."/>
            <person name="Kawaguchi K."/>
            <person name="Nakanishi T."/>
        </authorList>
    </citation>
    <scope>NUCLEOTIDE SEQUENCE [LARGE SCALE GENOMIC DNA]</scope>
</reference>
<organism evidence="2 3">
    <name type="scientific">Sparassis crispa</name>
    <dbReference type="NCBI Taxonomy" id="139825"/>
    <lineage>
        <taxon>Eukaryota</taxon>
        <taxon>Fungi</taxon>
        <taxon>Dikarya</taxon>
        <taxon>Basidiomycota</taxon>
        <taxon>Agaricomycotina</taxon>
        <taxon>Agaricomycetes</taxon>
        <taxon>Polyporales</taxon>
        <taxon>Sparassidaceae</taxon>
        <taxon>Sparassis</taxon>
    </lineage>
</organism>
<evidence type="ECO:0000313" key="3">
    <source>
        <dbReference type="Proteomes" id="UP000287166"/>
    </source>
</evidence>
<sequence>MSQPSSVLTANKDGWYRPAVNTDAGVQSTFMALRNDLAEEFTVERMLCPHPTIPRSFIDSHEGLAASTHMDEVQPAPLQVDKAQGAPPGLDGSVPQLGSVGPKSLPLLAPTHHIEPRQPTPPPANIGGMAKESLAPALTVEVTAMQQLVEFIGLAVDQLVQKALSNFTPVLERQNEIIRQLAPLATLLPSARASTSAKNEGRSTVSHPTPNGEYDGGEEDNDDCDDAPISRVKRFRGERDNVFHDRFREYLKVKGLLPKARDSPLSPVPKPEIMQAWHDGEGDGPDVTAPLIEWSLPLSSAWNKEVIHIITEEFLKQVAGGEHPPLVSDPAWTITTASQCCLRTLQNGPHKRFTEVELMEDEEVESARNTAKKQRRKNSRRETVYKRRGDIIEVNLQDNPAIWGKVKIIHMALGQGGMSSDETDGEYTRRNDKKVRRVCLPWRHPSLAAFYRNVDSYEDVHPLHLTEQGNYSLSRIFEANVSSSSKRKLITQLPKNFYNPDWMKTITRAQRSTLQFKLAFEIPDLPEFAARRN</sequence>
<dbReference type="RefSeq" id="XP_027618692.1">
    <property type="nucleotide sequence ID" value="XM_027762891.1"/>
</dbReference>
<accession>A0A401H071</accession>
<dbReference type="EMBL" id="BFAD01000012">
    <property type="protein sequence ID" value="GBE87779.1"/>
    <property type="molecule type" value="Genomic_DNA"/>
</dbReference>
<feature type="region of interest" description="Disordered" evidence="1">
    <location>
        <begin position="192"/>
        <end position="226"/>
    </location>
</feature>
<feature type="compositionally biased region" description="Polar residues" evidence="1">
    <location>
        <begin position="192"/>
        <end position="209"/>
    </location>
</feature>
<evidence type="ECO:0000256" key="1">
    <source>
        <dbReference type="SAM" id="MobiDB-lite"/>
    </source>
</evidence>
<evidence type="ECO:0000313" key="2">
    <source>
        <dbReference type="EMBL" id="GBE87779.1"/>
    </source>
</evidence>
<protein>
    <submittedName>
        <fullName evidence="2">Uncharacterized protein</fullName>
    </submittedName>
</protein>
<keyword evidence="3" id="KW-1185">Reference proteome</keyword>
<proteinExistence type="predicted"/>
<dbReference type="GeneID" id="38784696"/>
<name>A0A401H071_9APHY</name>
<gene>
    <name evidence="2" type="ORF">SCP_1200030</name>
</gene>
<feature type="compositionally biased region" description="Acidic residues" evidence="1">
    <location>
        <begin position="215"/>
        <end position="226"/>
    </location>
</feature>
<dbReference type="OrthoDB" id="2804106at2759"/>